<comment type="caution">
    <text evidence="2">The sequence shown here is derived from an EMBL/GenBank/DDBJ whole genome shotgun (WGS) entry which is preliminary data.</text>
</comment>
<dbReference type="AlphaFoldDB" id="A0A2M7QIB9"/>
<name>A0A2M7QIB9_9BACT</name>
<sequence>MAEKDGEREKEFAKGELQKLSISLSDLEKKLDKLLESYLEEIIDTESYQRKKDELLQTKKVLQEKIEEIKTKGSSWLEPLKEFIKEAADAAKIARAKNNCKDLA</sequence>
<protein>
    <submittedName>
        <fullName evidence="2">Uncharacterized protein</fullName>
    </submittedName>
</protein>
<evidence type="ECO:0000256" key="1">
    <source>
        <dbReference type="SAM" id="Coils"/>
    </source>
</evidence>
<gene>
    <name evidence="2" type="ORF">COY87_02955</name>
</gene>
<proteinExistence type="predicted"/>
<dbReference type="Proteomes" id="UP000229401">
    <property type="component" value="Unassembled WGS sequence"/>
</dbReference>
<reference evidence="3" key="1">
    <citation type="submission" date="2017-09" db="EMBL/GenBank/DDBJ databases">
        <title>Depth-based differentiation of microbial function through sediment-hosted aquifers and enrichment of novel symbionts in the deep terrestrial subsurface.</title>
        <authorList>
            <person name="Probst A.J."/>
            <person name="Ladd B."/>
            <person name="Jarett J.K."/>
            <person name="Geller-Mcgrath D.E."/>
            <person name="Sieber C.M.K."/>
            <person name="Emerson J.B."/>
            <person name="Anantharaman K."/>
            <person name="Thomas B.C."/>
            <person name="Malmstrom R."/>
            <person name="Stieglmeier M."/>
            <person name="Klingl A."/>
            <person name="Woyke T."/>
            <person name="Ryan C.M."/>
            <person name="Banfield J.F."/>
        </authorList>
    </citation>
    <scope>NUCLEOTIDE SEQUENCE [LARGE SCALE GENOMIC DNA]</scope>
</reference>
<accession>A0A2M7QIB9</accession>
<keyword evidence="1" id="KW-0175">Coiled coil</keyword>
<dbReference type="EMBL" id="PFLI01000101">
    <property type="protein sequence ID" value="PIY72053.1"/>
    <property type="molecule type" value="Genomic_DNA"/>
</dbReference>
<organism evidence="2 3">
    <name type="scientific">Candidatus Roizmanbacteria bacterium CG_4_10_14_0_8_um_filter_33_9</name>
    <dbReference type="NCBI Taxonomy" id="1974826"/>
    <lineage>
        <taxon>Bacteria</taxon>
        <taxon>Candidatus Roizmaniibacteriota</taxon>
    </lineage>
</organism>
<feature type="non-terminal residue" evidence="2">
    <location>
        <position position="104"/>
    </location>
</feature>
<evidence type="ECO:0000313" key="2">
    <source>
        <dbReference type="EMBL" id="PIY72053.1"/>
    </source>
</evidence>
<feature type="coiled-coil region" evidence="1">
    <location>
        <begin position="10"/>
        <end position="72"/>
    </location>
</feature>
<evidence type="ECO:0000313" key="3">
    <source>
        <dbReference type="Proteomes" id="UP000229401"/>
    </source>
</evidence>